<evidence type="ECO:0000313" key="1">
    <source>
        <dbReference type="EMBL" id="ARF11038.1"/>
    </source>
</evidence>
<dbReference type="EMBL" id="KY684106">
    <property type="protein sequence ID" value="ARF11038.1"/>
    <property type="molecule type" value="Genomic_DNA"/>
</dbReference>
<sequence>MSSFMNIFKEKDCYLCYMQHDKNIISCYGPFNNFMVVDKFADFIPSSYNQSSMLLSCPKLMPMFLQYKYLRFKYINKFNLKLVK</sequence>
<proteinExistence type="predicted"/>
<name>A0A1V0SHB6_9VIRU</name>
<organism evidence="1">
    <name type="scientific">Hokovirus HKV1</name>
    <dbReference type="NCBI Taxonomy" id="1977638"/>
    <lineage>
        <taxon>Viruses</taxon>
        <taxon>Varidnaviria</taxon>
        <taxon>Bamfordvirae</taxon>
        <taxon>Nucleocytoviricota</taxon>
        <taxon>Megaviricetes</taxon>
        <taxon>Imitervirales</taxon>
        <taxon>Mimiviridae</taxon>
        <taxon>Klosneuvirinae</taxon>
        <taxon>Hokovirus</taxon>
    </lineage>
</organism>
<protein>
    <submittedName>
        <fullName evidence="1">Uncharacterized protein</fullName>
    </submittedName>
</protein>
<accession>A0A1V0SHB6</accession>
<reference evidence="1" key="1">
    <citation type="journal article" date="2017" name="Science">
        <title>Giant viruses with an expanded complement of translation system components.</title>
        <authorList>
            <person name="Schulz F."/>
            <person name="Yutin N."/>
            <person name="Ivanova N.N."/>
            <person name="Ortega D.R."/>
            <person name="Lee T.K."/>
            <person name="Vierheilig J."/>
            <person name="Daims H."/>
            <person name="Horn M."/>
            <person name="Wagner M."/>
            <person name="Jensen G.J."/>
            <person name="Kyrpides N.C."/>
            <person name="Koonin E.V."/>
            <person name="Woyke T."/>
        </authorList>
    </citation>
    <scope>NUCLEOTIDE SEQUENCE</scope>
    <source>
        <strain evidence="1">HKV1</strain>
    </source>
</reference>
<gene>
    <name evidence="1" type="ORF">Hokovirus_4_12</name>
</gene>